<sequence>MNMKIDHGSEGVKRRSELSFSCLLSPLRQRSFLTKHHTEPDYKAAPIASHSQQSRIRPLMEWV</sequence>
<dbReference type="Proteomes" id="UP000324222">
    <property type="component" value="Unassembled WGS sequence"/>
</dbReference>
<gene>
    <name evidence="1" type="ORF">E2C01_091564</name>
</gene>
<comment type="caution">
    <text evidence="1">The sequence shown here is derived from an EMBL/GenBank/DDBJ whole genome shotgun (WGS) entry which is preliminary data.</text>
</comment>
<protein>
    <submittedName>
        <fullName evidence="1">Uncharacterized protein</fullName>
    </submittedName>
</protein>
<evidence type="ECO:0000313" key="1">
    <source>
        <dbReference type="EMBL" id="MPC96313.1"/>
    </source>
</evidence>
<reference evidence="1 2" key="1">
    <citation type="submission" date="2019-05" db="EMBL/GenBank/DDBJ databases">
        <title>Another draft genome of Portunus trituberculatus and its Hox gene families provides insights of decapod evolution.</title>
        <authorList>
            <person name="Jeong J.-H."/>
            <person name="Song I."/>
            <person name="Kim S."/>
            <person name="Choi T."/>
            <person name="Kim D."/>
            <person name="Ryu S."/>
            <person name="Kim W."/>
        </authorList>
    </citation>
    <scope>NUCLEOTIDE SEQUENCE [LARGE SCALE GENOMIC DNA]</scope>
    <source>
        <tissue evidence="1">Muscle</tissue>
    </source>
</reference>
<proteinExistence type="predicted"/>
<name>A0A5B7JPE3_PORTR</name>
<accession>A0A5B7JPE3</accession>
<dbReference type="AlphaFoldDB" id="A0A5B7JPE3"/>
<dbReference type="EMBL" id="VSRR010105476">
    <property type="protein sequence ID" value="MPC96313.1"/>
    <property type="molecule type" value="Genomic_DNA"/>
</dbReference>
<evidence type="ECO:0000313" key="2">
    <source>
        <dbReference type="Proteomes" id="UP000324222"/>
    </source>
</evidence>
<keyword evidence="2" id="KW-1185">Reference proteome</keyword>
<organism evidence="1 2">
    <name type="scientific">Portunus trituberculatus</name>
    <name type="common">Swimming crab</name>
    <name type="synonym">Neptunus trituberculatus</name>
    <dbReference type="NCBI Taxonomy" id="210409"/>
    <lineage>
        <taxon>Eukaryota</taxon>
        <taxon>Metazoa</taxon>
        <taxon>Ecdysozoa</taxon>
        <taxon>Arthropoda</taxon>
        <taxon>Crustacea</taxon>
        <taxon>Multicrustacea</taxon>
        <taxon>Malacostraca</taxon>
        <taxon>Eumalacostraca</taxon>
        <taxon>Eucarida</taxon>
        <taxon>Decapoda</taxon>
        <taxon>Pleocyemata</taxon>
        <taxon>Brachyura</taxon>
        <taxon>Eubrachyura</taxon>
        <taxon>Portunoidea</taxon>
        <taxon>Portunidae</taxon>
        <taxon>Portuninae</taxon>
        <taxon>Portunus</taxon>
    </lineage>
</organism>